<dbReference type="GO" id="GO:0006508">
    <property type="term" value="P:proteolysis"/>
    <property type="evidence" value="ECO:0007669"/>
    <property type="project" value="UniProtKB-KW"/>
</dbReference>
<dbReference type="Proteomes" id="UP000490800">
    <property type="component" value="Unassembled WGS sequence"/>
</dbReference>
<keyword evidence="3" id="KW-0482">Metalloprotease</keyword>
<evidence type="ECO:0000256" key="1">
    <source>
        <dbReference type="SAM" id="Phobius"/>
    </source>
</evidence>
<sequence length="239" mass="26640">MNKRHFKTFPIILITLIVVMIAPSLLWIRRNEPLNLEVFAREVYNQEMSYQVTVLLLAGIVIGIVYVLTGKDGLAYLNLKKRDGQIRPEPWLGIKPKEGDSWINLGLNFAIVITLITAGVIYFQLVHGGRMSLDLYPGVLLVIVFALTNAFAEEIIFRFSFVAVVSKLGYSPYLAQGLAAAVFGVIHFFGTPSGIPGALMAAFLGWILAKSMIETKGFFWALSIHFLQDVVIFTAVFRN</sequence>
<dbReference type="AlphaFoldDB" id="A0A7X3FJR5"/>
<organism evidence="3 4">
    <name type="scientific">Paenibacillus lutrae</name>
    <dbReference type="NCBI Taxonomy" id="2078573"/>
    <lineage>
        <taxon>Bacteria</taxon>
        <taxon>Bacillati</taxon>
        <taxon>Bacillota</taxon>
        <taxon>Bacilli</taxon>
        <taxon>Bacillales</taxon>
        <taxon>Paenibacillaceae</taxon>
        <taxon>Paenibacillus</taxon>
    </lineage>
</organism>
<proteinExistence type="predicted"/>
<dbReference type="Pfam" id="PF02517">
    <property type="entry name" value="Rce1-like"/>
    <property type="match status" value="1"/>
</dbReference>
<keyword evidence="3" id="KW-0378">Hydrolase</keyword>
<keyword evidence="3" id="KW-0645">Protease</keyword>
<accession>A0A7X3FJR5</accession>
<keyword evidence="4" id="KW-1185">Reference proteome</keyword>
<dbReference type="InterPro" id="IPR003675">
    <property type="entry name" value="Rce1/LyrA-like_dom"/>
</dbReference>
<name>A0A7X3FJR5_9BACL</name>
<comment type="caution">
    <text evidence="3">The sequence shown here is derived from an EMBL/GenBank/DDBJ whole genome shotgun (WGS) entry which is preliminary data.</text>
</comment>
<feature type="transmembrane region" description="Helical" evidence="1">
    <location>
        <begin position="218"/>
        <end position="237"/>
    </location>
</feature>
<keyword evidence="1" id="KW-0472">Membrane</keyword>
<dbReference type="GO" id="GO:0080120">
    <property type="term" value="P:CAAX-box protein maturation"/>
    <property type="evidence" value="ECO:0007669"/>
    <property type="project" value="UniProtKB-ARBA"/>
</dbReference>
<dbReference type="RefSeq" id="WP_157336976.1">
    <property type="nucleotide sequence ID" value="NZ_RHLK01000009.1"/>
</dbReference>
<reference evidence="3 4" key="1">
    <citation type="journal article" date="2019" name="Microorganisms">
        <title>Paenibacillus lutrae sp. nov., A Chitinolytic Species Isolated from A River Otter in Castril Natural Park, Granada, Spain.</title>
        <authorList>
            <person name="Rodriguez M."/>
            <person name="Reina J.C."/>
            <person name="Bejar V."/>
            <person name="Llamas I."/>
        </authorList>
    </citation>
    <scope>NUCLEOTIDE SEQUENCE [LARGE SCALE GENOMIC DNA]</scope>
    <source>
        <strain evidence="3 4">N10</strain>
    </source>
</reference>
<dbReference type="GO" id="GO:0008237">
    <property type="term" value="F:metallopeptidase activity"/>
    <property type="evidence" value="ECO:0007669"/>
    <property type="project" value="UniProtKB-KW"/>
</dbReference>
<feature type="transmembrane region" description="Helical" evidence="1">
    <location>
        <begin position="48"/>
        <end position="68"/>
    </location>
</feature>
<feature type="transmembrane region" description="Helical" evidence="1">
    <location>
        <begin position="102"/>
        <end position="123"/>
    </location>
</feature>
<keyword evidence="1" id="KW-0812">Transmembrane</keyword>
<protein>
    <submittedName>
        <fullName evidence="3">CPBP family intramembrane metalloprotease</fullName>
    </submittedName>
</protein>
<dbReference type="EMBL" id="RHLK01000009">
    <property type="protein sequence ID" value="MVP00980.1"/>
    <property type="molecule type" value="Genomic_DNA"/>
</dbReference>
<evidence type="ECO:0000313" key="3">
    <source>
        <dbReference type="EMBL" id="MVP00980.1"/>
    </source>
</evidence>
<evidence type="ECO:0000259" key="2">
    <source>
        <dbReference type="Pfam" id="PF02517"/>
    </source>
</evidence>
<evidence type="ECO:0000313" key="4">
    <source>
        <dbReference type="Proteomes" id="UP000490800"/>
    </source>
</evidence>
<feature type="domain" description="CAAX prenyl protease 2/Lysostaphin resistance protein A-like" evidence="2">
    <location>
        <begin position="139"/>
        <end position="230"/>
    </location>
</feature>
<keyword evidence="1" id="KW-1133">Transmembrane helix</keyword>
<dbReference type="GO" id="GO:0004175">
    <property type="term" value="F:endopeptidase activity"/>
    <property type="evidence" value="ECO:0007669"/>
    <property type="project" value="UniProtKB-ARBA"/>
</dbReference>
<feature type="transmembrane region" description="Helical" evidence="1">
    <location>
        <begin position="135"/>
        <end position="152"/>
    </location>
</feature>
<dbReference type="OrthoDB" id="161212at2"/>
<gene>
    <name evidence="3" type="ORF">EDM21_15870</name>
</gene>
<feature type="transmembrane region" description="Helical" evidence="1">
    <location>
        <begin position="9"/>
        <end position="28"/>
    </location>
</feature>